<keyword evidence="2" id="KW-1185">Reference proteome</keyword>
<reference evidence="1" key="1">
    <citation type="journal article" date="2020" name="Stud. Mycol.">
        <title>101 Dothideomycetes genomes: a test case for predicting lifestyles and emergence of pathogens.</title>
        <authorList>
            <person name="Haridas S."/>
            <person name="Albert R."/>
            <person name="Binder M."/>
            <person name="Bloem J."/>
            <person name="Labutti K."/>
            <person name="Salamov A."/>
            <person name="Andreopoulos B."/>
            <person name="Baker S."/>
            <person name="Barry K."/>
            <person name="Bills G."/>
            <person name="Bluhm B."/>
            <person name="Cannon C."/>
            <person name="Castanera R."/>
            <person name="Culley D."/>
            <person name="Daum C."/>
            <person name="Ezra D."/>
            <person name="Gonzalez J."/>
            <person name="Henrissat B."/>
            <person name="Kuo A."/>
            <person name="Liang C."/>
            <person name="Lipzen A."/>
            <person name="Lutzoni F."/>
            <person name="Magnuson J."/>
            <person name="Mondo S."/>
            <person name="Nolan M."/>
            <person name="Ohm R."/>
            <person name="Pangilinan J."/>
            <person name="Park H.-J."/>
            <person name="Ramirez L."/>
            <person name="Alfaro M."/>
            <person name="Sun H."/>
            <person name="Tritt A."/>
            <person name="Yoshinaga Y."/>
            <person name="Zwiers L.-H."/>
            <person name="Turgeon B."/>
            <person name="Goodwin S."/>
            <person name="Spatafora J."/>
            <person name="Crous P."/>
            <person name="Grigoriev I."/>
        </authorList>
    </citation>
    <scope>NUCLEOTIDE SEQUENCE</scope>
    <source>
        <strain evidence="1">CBS 627.86</strain>
    </source>
</reference>
<protein>
    <submittedName>
        <fullName evidence="1">Uncharacterized protein</fullName>
    </submittedName>
</protein>
<dbReference type="EMBL" id="ML977331">
    <property type="protein sequence ID" value="KAF2112375.1"/>
    <property type="molecule type" value="Genomic_DNA"/>
</dbReference>
<name>A0A6A5YYZ3_9PLEO</name>
<proteinExistence type="predicted"/>
<organism evidence="1 2">
    <name type="scientific">Lophiotrema nucula</name>
    <dbReference type="NCBI Taxonomy" id="690887"/>
    <lineage>
        <taxon>Eukaryota</taxon>
        <taxon>Fungi</taxon>
        <taxon>Dikarya</taxon>
        <taxon>Ascomycota</taxon>
        <taxon>Pezizomycotina</taxon>
        <taxon>Dothideomycetes</taxon>
        <taxon>Pleosporomycetidae</taxon>
        <taxon>Pleosporales</taxon>
        <taxon>Lophiotremataceae</taxon>
        <taxon>Lophiotrema</taxon>
    </lineage>
</organism>
<sequence length="266" mass="29329">MNMLPTRASSARKDRLKLRSHKIFQQTQREPCSLSSMVNHPTFQSQATLMVVCCGYESDSTHSALALALLVLIFSGDTLAGFRLPNHRNLPSNDRLYTSSNPVDCVFRIPTLFPWLHGSSTPSQQVPIDSKHYLLASQQCRLHLFQRLAVASFLPYIGDIGEASGGVEVRTLPHPIASTPRPFHTLDQCFSELGKKGPWLPGSSAPPKFDSHGPNASQVRLRLYLSQILRAEYMSTCRLKGAVDLLGNQNSVSKSELALCSKSQPA</sequence>
<accession>A0A6A5YYZ3</accession>
<evidence type="ECO:0000313" key="1">
    <source>
        <dbReference type="EMBL" id="KAF2112375.1"/>
    </source>
</evidence>
<dbReference type="AlphaFoldDB" id="A0A6A5YYZ3"/>
<evidence type="ECO:0000313" key="2">
    <source>
        <dbReference type="Proteomes" id="UP000799770"/>
    </source>
</evidence>
<dbReference type="Proteomes" id="UP000799770">
    <property type="component" value="Unassembled WGS sequence"/>
</dbReference>
<gene>
    <name evidence="1" type="ORF">BDV96DRAFT_602296</name>
</gene>